<protein>
    <submittedName>
        <fullName evidence="3">Uncharacterized protein</fullName>
    </submittedName>
</protein>
<dbReference type="RefSeq" id="WP_011711299.1">
    <property type="nucleotide sequence ID" value="NC_008571.1"/>
</dbReference>
<dbReference type="EMBL" id="CU207366">
    <property type="protein sequence ID" value="CAL68398.1"/>
    <property type="molecule type" value="Genomic_DNA"/>
</dbReference>
<evidence type="ECO:0000256" key="1">
    <source>
        <dbReference type="SAM" id="MobiDB-lite"/>
    </source>
</evidence>
<gene>
    <name evidence="3" type="ordered locus">GFO_3459</name>
</gene>
<dbReference type="AlphaFoldDB" id="A0M703"/>
<evidence type="ECO:0000256" key="2">
    <source>
        <dbReference type="SAM" id="Phobius"/>
    </source>
</evidence>
<feature type="transmembrane region" description="Helical" evidence="2">
    <location>
        <begin position="20"/>
        <end position="40"/>
    </location>
</feature>
<evidence type="ECO:0000313" key="3">
    <source>
        <dbReference type="EMBL" id="CAL68398.1"/>
    </source>
</evidence>
<dbReference type="OrthoDB" id="1451884at2"/>
<dbReference type="Proteomes" id="UP000000755">
    <property type="component" value="Chromosome"/>
</dbReference>
<accession>A0M703</accession>
<evidence type="ECO:0000313" key="4">
    <source>
        <dbReference type="Proteomes" id="UP000000755"/>
    </source>
</evidence>
<dbReference type="KEGG" id="gfo:GFO_3459"/>
<sequence length="69" mass="7920">MRFFLHQIKLIEQTDADTTIISLLFKFILITGIALLVFFLTAQTYTPASFNDNKRSLPEMLKTNPPAPY</sequence>
<feature type="region of interest" description="Disordered" evidence="1">
    <location>
        <begin position="48"/>
        <end position="69"/>
    </location>
</feature>
<name>A0M703_CHRFK</name>
<dbReference type="HOGENOM" id="CLU_2770110_0_0_10"/>
<proteinExistence type="predicted"/>
<keyword evidence="2" id="KW-1133">Transmembrane helix</keyword>
<reference evidence="3 4" key="1">
    <citation type="journal article" date="2006" name="Environ. Microbiol.">
        <title>Whole genome analysis of the marine Bacteroidetes'Gramella forsetii' reveals adaptations to degradation of polymeric organic matter.</title>
        <authorList>
            <person name="Bauer M."/>
            <person name="Kube M."/>
            <person name="Teeling H."/>
            <person name="Richter M."/>
            <person name="Lombardot T."/>
            <person name="Allers E."/>
            <person name="Wuerdemann C.A."/>
            <person name="Quast C."/>
            <person name="Kuhl H."/>
            <person name="Knaust F."/>
            <person name="Woebken D."/>
            <person name="Bischof K."/>
            <person name="Mussmann M."/>
            <person name="Choudhuri J.V."/>
            <person name="Meyer F."/>
            <person name="Reinhardt R."/>
            <person name="Amann R.I."/>
            <person name="Gloeckner F.O."/>
        </authorList>
    </citation>
    <scope>NUCLEOTIDE SEQUENCE [LARGE SCALE GENOMIC DNA]</scope>
    <source>
        <strain evidence="3 4">KT0803</strain>
    </source>
</reference>
<keyword evidence="2" id="KW-0472">Membrane</keyword>
<organism evidence="3 4">
    <name type="scientific">Christiangramia forsetii (strain DSM 17595 / CGMCC 1.15422 / KT0803)</name>
    <name type="common">Gramella forsetii</name>
    <dbReference type="NCBI Taxonomy" id="411154"/>
    <lineage>
        <taxon>Bacteria</taxon>
        <taxon>Pseudomonadati</taxon>
        <taxon>Bacteroidota</taxon>
        <taxon>Flavobacteriia</taxon>
        <taxon>Flavobacteriales</taxon>
        <taxon>Flavobacteriaceae</taxon>
        <taxon>Christiangramia</taxon>
    </lineage>
</organism>
<keyword evidence="2" id="KW-0812">Transmembrane</keyword>